<reference evidence="8 9" key="1">
    <citation type="submission" date="2016-06" db="EMBL/GenBank/DDBJ databases">
        <authorList>
            <person name="Kjaerup R.B."/>
            <person name="Dalgaard T.S."/>
            <person name="Juul-Madsen H.R."/>
        </authorList>
    </citation>
    <scope>NUCLEOTIDE SEQUENCE [LARGE SCALE GENOMIC DNA]</scope>
    <source>
        <strain evidence="8 9">DSM 45248</strain>
    </source>
</reference>
<evidence type="ECO:0000256" key="4">
    <source>
        <dbReference type="ARBA" id="ARBA00022777"/>
    </source>
</evidence>
<evidence type="ECO:0000256" key="6">
    <source>
        <dbReference type="SAM" id="MobiDB-lite"/>
    </source>
</evidence>
<feature type="region of interest" description="Disordered" evidence="6">
    <location>
        <begin position="1"/>
        <end position="20"/>
    </location>
</feature>
<organism evidence="8 9">
    <name type="scientific">Micromonospora narathiwatensis</name>
    <dbReference type="NCBI Taxonomy" id="299146"/>
    <lineage>
        <taxon>Bacteria</taxon>
        <taxon>Bacillati</taxon>
        <taxon>Actinomycetota</taxon>
        <taxon>Actinomycetes</taxon>
        <taxon>Micromonosporales</taxon>
        <taxon>Micromonosporaceae</taxon>
        <taxon>Micromonospora</taxon>
    </lineage>
</organism>
<gene>
    <name evidence="8" type="ORF">GA0070621_2204</name>
</gene>
<evidence type="ECO:0000256" key="1">
    <source>
        <dbReference type="ARBA" id="ARBA00010688"/>
    </source>
</evidence>
<feature type="domain" description="Carbohydrate kinase PfkB" evidence="7">
    <location>
        <begin position="46"/>
        <end position="319"/>
    </location>
</feature>
<keyword evidence="3" id="KW-0547">Nucleotide-binding</keyword>
<dbReference type="InterPro" id="IPR029056">
    <property type="entry name" value="Ribokinase-like"/>
</dbReference>
<sequence length="338" mass="34819">MTATDLDAVREPGPRLPGPRAATGVDLLTFGEALVSLRSAGPLAAGGPLHPHLAGAECNVAVGVSRLGHRAAFAGRVSGDELGGFLLRQLRAESVDVAHVTRDPERSAGLMFLERRTADLTRVVYQRAGSAGSALCVDDLRPALAAGARVLHLTGITPALSDSAREATRWAAETACRAGTLVCLDVNHRAKLWSRDAARAVLAPLAGHVSVVVASADELDLVGTPGADEPTVVAELLDRGVSTVLVKLGGDGARAYTGEGRLEAAALPVTAVDTVGAGDAFTAGYLSGHLDGLDLAGRLRRAVTLGAFAVAGHGDWEALPRRDELSLLDDLQPGSTLR</sequence>
<dbReference type="InterPro" id="IPR002173">
    <property type="entry name" value="Carboh/pur_kinase_PfkB_CS"/>
</dbReference>
<dbReference type="PATRIC" id="fig|299146.4.peg.2276"/>
<dbReference type="PANTHER" id="PTHR43085:SF1">
    <property type="entry name" value="PSEUDOURIDINE KINASE-RELATED"/>
    <property type="match status" value="1"/>
</dbReference>
<dbReference type="OrthoDB" id="9808601at2"/>
<dbReference type="AlphaFoldDB" id="A0A1A8ZM41"/>
<comment type="similarity">
    <text evidence="1">Belongs to the carbohydrate kinase PfkB family.</text>
</comment>
<dbReference type="Proteomes" id="UP000198765">
    <property type="component" value="Chromosome I"/>
</dbReference>
<dbReference type="RefSeq" id="WP_091194171.1">
    <property type="nucleotide sequence ID" value="NZ_LT594324.1"/>
</dbReference>
<proteinExistence type="inferred from homology"/>
<dbReference type="Gene3D" id="3.40.1190.20">
    <property type="match status" value="1"/>
</dbReference>
<dbReference type="InterPro" id="IPR011611">
    <property type="entry name" value="PfkB_dom"/>
</dbReference>
<dbReference type="Pfam" id="PF00294">
    <property type="entry name" value="PfkB"/>
    <property type="match status" value="1"/>
</dbReference>
<name>A0A1A8ZM41_9ACTN</name>
<evidence type="ECO:0000256" key="5">
    <source>
        <dbReference type="ARBA" id="ARBA00022840"/>
    </source>
</evidence>
<evidence type="ECO:0000256" key="3">
    <source>
        <dbReference type="ARBA" id="ARBA00022741"/>
    </source>
</evidence>
<keyword evidence="9" id="KW-1185">Reference proteome</keyword>
<evidence type="ECO:0000313" key="9">
    <source>
        <dbReference type="Proteomes" id="UP000198765"/>
    </source>
</evidence>
<evidence type="ECO:0000256" key="2">
    <source>
        <dbReference type="ARBA" id="ARBA00022679"/>
    </source>
</evidence>
<dbReference type="SUPFAM" id="SSF53613">
    <property type="entry name" value="Ribokinase-like"/>
    <property type="match status" value="1"/>
</dbReference>
<dbReference type="GO" id="GO:0005524">
    <property type="term" value="F:ATP binding"/>
    <property type="evidence" value="ECO:0007669"/>
    <property type="project" value="UniProtKB-KW"/>
</dbReference>
<dbReference type="InterPro" id="IPR050306">
    <property type="entry name" value="PfkB_Carbo_kinase"/>
</dbReference>
<dbReference type="CDD" id="cd01166">
    <property type="entry name" value="KdgK"/>
    <property type="match status" value="1"/>
</dbReference>
<keyword evidence="5" id="KW-0067">ATP-binding</keyword>
<dbReference type="PROSITE" id="PS00584">
    <property type="entry name" value="PFKB_KINASES_2"/>
    <property type="match status" value="1"/>
</dbReference>
<dbReference type="GO" id="GO:0016301">
    <property type="term" value="F:kinase activity"/>
    <property type="evidence" value="ECO:0007669"/>
    <property type="project" value="UniProtKB-KW"/>
</dbReference>
<keyword evidence="2" id="KW-0808">Transferase</keyword>
<evidence type="ECO:0000259" key="7">
    <source>
        <dbReference type="Pfam" id="PF00294"/>
    </source>
</evidence>
<dbReference type="EMBL" id="LT594324">
    <property type="protein sequence ID" value="SBT44957.1"/>
    <property type="molecule type" value="Genomic_DNA"/>
</dbReference>
<evidence type="ECO:0000313" key="8">
    <source>
        <dbReference type="EMBL" id="SBT44957.1"/>
    </source>
</evidence>
<protein>
    <submittedName>
        <fullName evidence="8">2-dehydro-3-deoxygluconokinase</fullName>
    </submittedName>
</protein>
<dbReference type="PANTHER" id="PTHR43085">
    <property type="entry name" value="HEXOKINASE FAMILY MEMBER"/>
    <property type="match status" value="1"/>
</dbReference>
<keyword evidence="4 8" id="KW-0418">Kinase</keyword>
<accession>A0A1A8ZM41</accession>